<feature type="transmembrane region" description="Helical" evidence="1">
    <location>
        <begin position="79"/>
        <end position="98"/>
    </location>
</feature>
<name>A0A2S5DYT9_9BURK</name>
<evidence type="ECO:0000256" key="1">
    <source>
        <dbReference type="SAM" id="Phobius"/>
    </source>
</evidence>
<keyword evidence="1" id="KW-0472">Membrane</keyword>
<protein>
    <submittedName>
        <fullName evidence="2">Uncharacterized protein</fullName>
    </submittedName>
</protein>
<accession>A0A2S5DYT9</accession>
<evidence type="ECO:0000313" key="2">
    <source>
        <dbReference type="EMBL" id="POZ84248.1"/>
    </source>
</evidence>
<dbReference type="Proteomes" id="UP000238655">
    <property type="component" value="Chromosome 1"/>
</dbReference>
<gene>
    <name evidence="2" type="ORF">C3743_30070</name>
</gene>
<keyword evidence="1" id="KW-1133">Transmembrane helix</keyword>
<dbReference type="EMBL" id="PQVP01000002">
    <property type="protein sequence ID" value="POZ84248.1"/>
    <property type="molecule type" value="Genomic_DNA"/>
</dbReference>
<sequence length="217" mass="24444">MKTTIDAPIQPKRKCRVEKVSDHEAVIHFRTGCWHTIFDWLLIGIILVATFVACVIAGGALSSVIGSIFLHQNWLLSEWWRDVILIFGLYIMFAIWFIKQTWPGKAAITVIPEGVKWEAHQVTFDDVLELSVTSVTEKSADRYSRLVLSLTNKARASLSHGWTKGSILRDVRDTILEIGLMFQPQGAGRHVVMRSIGSSTLPPSRKLEDYIAGLENR</sequence>
<feature type="transmembrane region" description="Helical" evidence="1">
    <location>
        <begin position="37"/>
        <end position="59"/>
    </location>
</feature>
<evidence type="ECO:0000313" key="3">
    <source>
        <dbReference type="Proteomes" id="UP000238655"/>
    </source>
</evidence>
<dbReference type="AlphaFoldDB" id="A0A2S5DYT9"/>
<keyword evidence="1" id="KW-0812">Transmembrane</keyword>
<comment type="caution">
    <text evidence="2">The sequence shown here is derived from an EMBL/GenBank/DDBJ whole genome shotgun (WGS) entry which is preliminary data.</text>
</comment>
<reference evidence="2 3" key="1">
    <citation type="submission" date="2018-01" db="EMBL/GenBank/DDBJ databases">
        <title>Successful Treatment of Persistent Burkholderia cepacia Bacteremia with Ceftazidime-Avibactam.</title>
        <authorList>
            <person name="Tamma P."/>
            <person name="Fan Y."/>
            <person name="Bergman Y."/>
            <person name="Sick-Samuels A."/>
            <person name="Hsu A."/>
            <person name="Timp W."/>
            <person name="Simner P."/>
        </authorList>
    </citation>
    <scope>NUCLEOTIDE SEQUENCE [LARGE SCALE GENOMIC DNA]</scope>
    <source>
        <strain evidence="2 3">170816</strain>
    </source>
</reference>
<organism evidence="2 3">
    <name type="scientific">Burkholderia contaminans</name>
    <dbReference type="NCBI Taxonomy" id="488447"/>
    <lineage>
        <taxon>Bacteria</taxon>
        <taxon>Pseudomonadati</taxon>
        <taxon>Pseudomonadota</taxon>
        <taxon>Betaproteobacteria</taxon>
        <taxon>Burkholderiales</taxon>
        <taxon>Burkholderiaceae</taxon>
        <taxon>Burkholderia</taxon>
        <taxon>Burkholderia cepacia complex</taxon>
    </lineage>
</organism>
<proteinExistence type="predicted"/>